<keyword evidence="2" id="KW-1185">Reference proteome</keyword>
<evidence type="ECO:0000313" key="2">
    <source>
        <dbReference type="Proteomes" id="UP000886653"/>
    </source>
</evidence>
<sequence length="66" mass="7188">MPLFSMNMLRTISRAAGLNWLHDDLELGVATADEAIMGTNEGIRLKCDNVGELLGVIDQQGLIDCK</sequence>
<reference evidence="1" key="1">
    <citation type="submission" date="2013-11" db="EMBL/GenBank/DDBJ databases">
        <title>Genome sequence of the fusiform rust pathogen reveals effectors for host alternation and coevolution with pine.</title>
        <authorList>
            <consortium name="DOE Joint Genome Institute"/>
            <person name="Smith K."/>
            <person name="Pendleton A."/>
            <person name="Kubisiak T."/>
            <person name="Anderson C."/>
            <person name="Salamov A."/>
            <person name="Aerts A."/>
            <person name="Riley R."/>
            <person name="Clum A."/>
            <person name="Lindquist E."/>
            <person name="Ence D."/>
            <person name="Campbell M."/>
            <person name="Kronenberg Z."/>
            <person name="Feau N."/>
            <person name="Dhillon B."/>
            <person name="Hamelin R."/>
            <person name="Burleigh J."/>
            <person name="Smith J."/>
            <person name="Yandell M."/>
            <person name="Nelson C."/>
            <person name="Grigoriev I."/>
            <person name="Davis J."/>
        </authorList>
    </citation>
    <scope>NUCLEOTIDE SEQUENCE</scope>
    <source>
        <strain evidence="1">G11</strain>
    </source>
</reference>
<comment type="caution">
    <text evidence="1">The sequence shown here is derived from an EMBL/GenBank/DDBJ whole genome shotgun (WGS) entry which is preliminary data.</text>
</comment>
<gene>
    <name evidence="1" type="ORF">CROQUDRAFT_86054</name>
</gene>
<proteinExistence type="predicted"/>
<organism evidence="1 2">
    <name type="scientific">Cronartium quercuum f. sp. fusiforme G11</name>
    <dbReference type="NCBI Taxonomy" id="708437"/>
    <lineage>
        <taxon>Eukaryota</taxon>
        <taxon>Fungi</taxon>
        <taxon>Dikarya</taxon>
        <taxon>Basidiomycota</taxon>
        <taxon>Pucciniomycotina</taxon>
        <taxon>Pucciniomycetes</taxon>
        <taxon>Pucciniales</taxon>
        <taxon>Coleosporiaceae</taxon>
        <taxon>Cronartium</taxon>
    </lineage>
</organism>
<dbReference type="Proteomes" id="UP000886653">
    <property type="component" value="Unassembled WGS sequence"/>
</dbReference>
<protein>
    <submittedName>
        <fullName evidence="1">Uncharacterized protein</fullName>
    </submittedName>
</protein>
<dbReference type="OrthoDB" id="10571880at2759"/>
<accession>A0A9P6NWY3</accession>
<dbReference type="AlphaFoldDB" id="A0A9P6NWY3"/>
<name>A0A9P6NWY3_9BASI</name>
<dbReference type="EMBL" id="MU167210">
    <property type="protein sequence ID" value="KAG0151863.1"/>
    <property type="molecule type" value="Genomic_DNA"/>
</dbReference>
<evidence type="ECO:0000313" key="1">
    <source>
        <dbReference type="EMBL" id="KAG0151863.1"/>
    </source>
</evidence>